<gene>
    <name evidence="1" type="primary">sirA</name>
    <name evidence="2" type="ORF">CHCC16736_3774</name>
    <name evidence="1" type="ORF">I6G80_16495</name>
</gene>
<name>A0A1Y0YPR8_BACLI</name>
<proteinExistence type="predicted"/>
<dbReference type="InterPro" id="IPR019683">
    <property type="entry name" value="SirA"/>
</dbReference>
<dbReference type="RefSeq" id="WP_003182234.1">
    <property type="nucleotide sequence ID" value="NZ_BEXU01000039.1"/>
</dbReference>
<dbReference type="OMA" id="KDEFANH"/>
<sequence length="145" mass="17448">MERHYYTYLIEEEFASHYFGRESVMFKLFYDYHWTSPDQKSQLAAKQIEFITKPIPAAHIHKRMKMNLCREDYTQVDYVYRLIVPKGSASFIIKDRHIEILAKGPFDAETVFFEVLRKVSPCFLAMDFNMKRYGWLNPVKERNFV</sequence>
<dbReference type="Proteomes" id="UP000595038">
    <property type="component" value="Chromosome"/>
</dbReference>
<accession>A0A1Y0YPR8</accession>
<dbReference type="EMBL" id="CP065647">
    <property type="protein sequence ID" value="QPR71424.1"/>
    <property type="molecule type" value="Genomic_DNA"/>
</dbReference>
<dbReference type="AlphaFoldDB" id="A0A1Y0YPR8"/>
<reference evidence="2 3" key="1">
    <citation type="submission" date="2019-06" db="EMBL/GenBank/DDBJ databases">
        <title>Genome sequence analysis of &gt;100 Bacillus licheniformis strains suggests intrinsic resistance to this species.</title>
        <authorList>
            <person name="Wels M."/>
            <person name="Siezen R.J."/>
            <person name="Johansen E."/>
            <person name="Stuer-Lauridsen B."/>
            <person name="Bjerre K."/>
            <person name="Nielsen B.K.K."/>
        </authorList>
    </citation>
    <scope>NUCLEOTIDE SEQUENCE [LARGE SCALE GENOMIC DNA]</scope>
    <source>
        <strain evidence="2 3">BAC-16736</strain>
    </source>
</reference>
<evidence type="ECO:0000313" key="2">
    <source>
        <dbReference type="EMBL" id="TWL22305.1"/>
    </source>
</evidence>
<evidence type="ECO:0000313" key="3">
    <source>
        <dbReference type="Proteomes" id="UP000435910"/>
    </source>
</evidence>
<evidence type="ECO:0000313" key="4">
    <source>
        <dbReference type="Proteomes" id="UP000595038"/>
    </source>
</evidence>
<reference evidence="1 4" key="2">
    <citation type="submission" date="2020-12" db="EMBL/GenBank/DDBJ databases">
        <title>FDA dAtabase for Regulatory Grade micrObial Sequences (FDA-ARGOS): Supporting development and validation of Infectious Disease Dx tests.</title>
        <authorList>
            <person name="Nelson B."/>
            <person name="Plummer A."/>
            <person name="Tallon L."/>
            <person name="Sadzewicz L."/>
            <person name="Zhao X."/>
            <person name="Boylan J."/>
            <person name="Ott S."/>
            <person name="Bowen H."/>
            <person name="Vavikolanu K."/>
            <person name="Mehta A."/>
            <person name="Aluvathingal J."/>
            <person name="Nadendla S."/>
            <person name="Myers T."/>
            <person name="Yan Y."/>
            <person name="Sichtig H."/>
        </authorList>
    </citation>
    <scope>NUCLEOTIDE SEQUENCE [LARGE SCALE GENOMIC DNA]</scope>
    <source>
        <strain evidence="1 4">FDAARGOS_923</strain>
    </source>
</reference>
<dbReference type="GeneID" id="92861372"/>
<protein>
    <submittedName>
        <fullName evidence="2">Sporulation inhibitor of replication protein SirA</fullName>
    </submittedName>
</protein>
<organism evidence="2 3">
    <name type="scientific">Bacillus licheniformis</name>
    <dbReference type="NCBI Taxonomy" id="1402"/>
    <lineage>
        <taxon>Bacteria</taxon>
        <taxon>Bacillati</taxon>
        <taxon>Bacillota</taxon>
        <taxon>Bacilli</taxon>
        <taxon>Bacillales</taxon>
        <taxon>Bacillaceae</taxon>
        <taxon>Bacillus</taxon>
    </lineage>
</organism>
<dbReference type="Gene3D" id="3.30.310.250">
    <property type="entry name" value="Sporulation inhibitor of replication protein SirA"/>
    <property type="match status" value="1"/>
</dbReference>
<dbReference type="EMBL" id="NILC01000029">
    <property type="protein sequence ID" value="TWL22305.1"/>
    <property type="molecule type" value="Genomic_DNA"/>
</dbReference>
<dbReference type="InterPro" id="IPR038449">
    <property type="entry name" value="SirA_sf"/>
</dbReference>
<dbReference type="Pfam" id="PF10747">
    <property type="entry name" value="SirA"/>
    <property type="match status" value="1"/>
</dbReference>
<dbReference type="Proteomes" id="UP000435910">
    <property type="component" value="Unassembled WGS sequence"/>
</dbReference>
<evidence type="ECO:0000313" key="1">
    <source>
        <dbReference type="EMBL" id="QPR71424.1"/>
    </source>
</evidence>